<gene>
    <name evidence="1" type="ORF">LCGC14_2574460</name>
</gene>
<name>A0A0F9B457_9ZZZZ</name>
<feature type="non-terminal residue" evidence="1">
    <location>
        <position position="41"/>
    </location>
</feature>
<sequence>MCHVGGELFISINAVVECRYHPAQCTGEAANFIRACSQIGD</sequence>
<reference evidence="1" key="1">
    <citation type="journal article" date="2015" name="Nature">
        <title>Complex archaea that bridge the gap between prokaryotes and eukaryotes.</title>
        <authorList>
            <person name="Spang A."/>
            <person name="Saw J.H."/>
            <person name="Jorgensen S.L."/>
            <person name="Zaremba-Niedzwiedzka K."/>
            <person name="Martijn J."/>
            <person name="Lind A.E."/>
            <person name="van Eijk R."/>
            <person name="Schleper C."/>
            <person name="Guy L."/>
            <person name="Ettema T.J."/>
        </authorList>
    </citation>
    <scope>NUCLEOTIDE SEQUENCE</scope>
</reference>
<dbReference type="AlphaFoldDB" id="A0A0F9B457"/>
<proteinExistence type="predicted"/>
<accession>A0A0F9B457</accession>
<organism evidence="1">
    <name type="scientific">marine sediment metagenome</name>
    <dbReference type="NCBI Taxonomy" id="412755"/>
    <lineage>
        <taxon>unclassified sequences</taxon>
        <taxon>metagenomes</taxon>
        <taxon>ecological metagenomes</taxon>
    </lineage>
</organism>
<comment type="caution">
    <text evidence="1">The sequence shown here is derived from an EMBL/GenBank/DDBJ whole genome shotgun (WGS) entry which is preliminary data.</text>
</comment>
<dbReference type="EMBL" id="LAZR01042825">
    <property type="protein sequence ID" value="KKL08577.1"/>
    <property type="molecule type" value="Genomic_DNA"/>
</dbReference>
<evidence type="ECO:0000313" key="1">
    <source>
        <dbReference type="EMBL" id="KKL08577.1"/>
    </source>
</evidence>
<protein>
    <submittedName>
        <fullName evidence="1">Uncharacterized protein</fullName>
    </submittedName>
</protein>